<evidence type="ECO:0000256" key="4">
    <source>
        <dbReference type="ARBA" id="ARBA00022807"/>
    </source>
</evidence>
<dbReference type="EMBL" id="SRID01000263">
    <property type="protein sequence ID" value="TGA98256.1"/>
    <property type="molecule type" value="Genomic_DNA"/>
</dbReference>
<sequence length="333" mass="36604">MLSVPDRALAAPDKPEPRSTKRLEEVHQQVESLYRQAEAATDAYNLARGKQLAQQKTIVRIARDVARTKKEMAALKRQVGAMAAAQYRGGSVPAEWKLVLSDDPQDLMRGIDLARKGQQAARGVIGRLAQTQATLDRYADSASQEWVRLDASRSRKAAAQKLIKAKLAKAKKLESKLKKDEQERLRKLEERKARLAQEKWVGSGILDDIDGKASSAGKRAVEFATAQIGKDYVWGAEGPDTFDCSGLTLKAWAAAGRPIPRTSQEQWRQLPRVAVEDMRPGDLIIYFKDATHVGMYVGKGTIVHAPRPGRQVTLAGAGSMPILGVVRPDKTAH</sequence>
<dbReference type="Proteomes" id="UP000297948">
    <property type="component" value="Unassembled WGS sequence"/>
</dbReference>
<comment type="similarity">
    <text evidence="1">Belongs to the peptidase C40 family.</text>
</comment>
<dbReference type="InterPro" id="IPR038765">
    <property type="entry name" value="Papain-like_cys_pep_sf"/>
</dbReference>
<gene>
    <name evidence="8" type="ORF">E4099_23020</name>
</gene>
<dbReference type="InterPro" id="IPR051794">
    <property type="entry name" value="PG_Endopeptidase_C40"/>
</dbReference>
<evidence type="ECO:0000256" key="1">
    <source>
        <dbReference type="ARBA" id="ARBA00007074"/>
    </source>
</evidence>
<dbReference type="GO" id="GO:0008234">
    <property type="term" value="F:cysteine-type peptidase activity"/>
    <property type="evidence" value="ECO:0007669"/>
    <property type="project" value="UniProtKB-KW"/>
</dbReference>
<dbReference type="PANTHER" id="PTHR47359:SF3">
    <property type="entry name" value="NLP_P60 DOMAIN-CONTAINING PROTEIN-RELATED"/>
    <property type="match status" value="1"/>
</dbReference>
<keyword evidence="9" id="KW-1185">Reference proteome</keyword>
<proteinExistence type="inferred from homology"/>
<evidence type="ECO:0000256" key="6">
    <source>
        <dbReference type="SAM" id="MobiDB-lite"/>
    </source>
</evidence>
<keyword evidence="4" id="KW-0788">Thiol protease</keyword>
<dbReference type="Pfam" id="PF00877">
    <property type="entry name" value="NLPC_P60"/>
    <property type="match status" value="1"/>
</dbReference>
<feature type="compositionally biased region" description="Basic and acidic residues" evidence="6">
    <location>
        <begin position="13"/>
        <end position="24"/>
    </location>
</feature>
<dbReference type="SUPFAM" id="SSF54001">
    <property type="entry name" value="Cysteine proteinases"/>
    <property type="match status" value="1"/>
</dbReference>
<comment type="caution">
    <text evidence="8">The sequence shown here is derived from an EMBL/GenBank/DDBJ whole genome shotgun (WGS) entry which is preliminary data.</text>
</comment>
<keyword evidence="3 8" id="KW-0378">Hydrolase</keyword>
<evidence type="ECO:0000313" key="8">
    <source>
        <dbReference type="EMBL" id="TGA98256.1"/>
    </source>
</evidence>
<dbReference type="OrthoDB" id="5177647at2"/>
<feature type="region of interest" description="Disordered" evidence="6">
    <location>
        <begin position="1"/>
        <end position="24"/>
    </location>
</feature>
<evidence type="ECO:0000256" key="5">
    <source>
        <dbReference type="SAM" id="Coils"/>
    </source>
</evidence>
<organism evidence="8 9">
    <name type="scientific">Streptomyces palmae</name>
    <dbReference type="NCBI Taxonomy" id="1701085"/>
    <lineage>
        <taxon>Bacteria</taxon>
        <taxon>Bacillati</taxon>
        <taxon>Actinomycetota</taxon>
        <taxon>Actinomycetes</taxon>
        <taxon>Kitasatosporales</taxon>
        <taxon>Streptomycetaceae</taxon>
        <taxon>Streptomyces</taxon>
    </lineage>
</organism>
<dbReference type="GO" id="GO:0006508">
    <property type="term" value="P:proteolysis"/>
    <property type="evidence" value="ECO:0007669"/>
    <property type="project" value="UniProtKB-KW"/>
</dbReference>
<evidence type="ECO:0000256" key="3">
    <source>
        <dbReference type="ARBA" id="ARBA00022801"/>
    </source>
</evidence>
<protein>
    <submittedName>
        <fullName evidence="8">Glycoside hydrolase</fullName>
    </submittedName>
</protein>
<dbReference type="Gene3D" id="3.90.1720.10">
    <property type="entry name" value="endopeptidase domain like (from Nostoc punctiforme)"/>
    <property type="match status" value="1"/>
</dbReference>
<keyword evidence="5" id="KW-0175">Coiled coil</keyword>
<dbReference type="InterPro" id="IPR000064">
    <property type="entry name" value="NLP_P60_dom"/>
</dbReference>
<accession>A0A4Z0GPD0</accession>
<name>A0A4Z0GPD0_9ACTN</name>
<dbReference type="PROSITE" id="PS51935">
    <property type="entry name" value="NLPC_P60"/>
    <property type="match status" value="1"/>
</dbReference>
<evidence type="ECO:0000313" key="9">
    <source>
        <dbReference type="Proteomes" id="UP000297948"/>
    </source>
</evidence>
<dbReference type="AlphaFoldDB" id="A0A4Z0GPD0"/>
<evidence type="ECO:0000259" key="7">
    <source>
        <dbReference type="PROSITE" id="PS51935"/>
    </source>
</evidence>
<feature type="domain" description="NlpC/P60" evidence="7">
    <location>
        <begin position="214"/>
        <end position="333"/>
    </location>
</feature>
<evidence type="ECO:0000256" key="2">
    <source>
        <dbReference type="ARBA" id="ARBA00022670"/>
    </source>
</evidence>
<reference evidence="8 9" key="1">
    <citation type="submission" date="2019-03" db="EMBL/GenBank/DDBJ databases">
        <authorList>
            <person name="Gonzalez-Pimentel J.L."/>
        </authorList>
    </citation>
    <scope>NUCLEOTIDE SEQUENCE [LARGE SCALE GENOMIC DNA]</scope>
    <source>
        <strain evidence="8 9">JCM 31289</strain>
    </source>
</reference>
<dbReference type="PANTHER" id="PTHR47359">
    <property type="entry name" value="PEPTIDOGLYCAN DL-ENDOPEPTIDASE CWLO"/>
    <property type="match status" value="1"/>
</dbReference>
<keyword evidence="2" id="KW-0645">Protease</keyword>
<feature type="coiled-coil region" evidence="5">
    <location>
        <begin position="156"/>
        <end position="199"/>
    </location>
</feature>